<evidence type="ECO:0000313" key="1">
    <source>
        <dbReference type="EMBL" id="MEN2784817.1"/>
    </source>
</evidence>
<keyword evidence="2" id="KW-1185">Reference proteome</keyword>
<comment type="caution">
    <text evidence="1">The sequence shown here is derived from an EMBL/GenBank/DDBJ whole genome shotgun (WGS) entry which is preliminary data.</text>
</comment>
<dbReference type="Pfam" id="PF13366">
    <property type="entry name" value="PDDEXK_3"/>
    <property type="match status" value="1"/>
</dbReference>
<gene>
    <name evidence="1" type="ORF">ABC969_00080</name>
</gene>
<organism evidence="1 2">
    <name type="scientific">Sphingomonas qilianensis</name>
    <dbReference type="NCBI Taxonomy" id="1736690"/>
    <lineage>
        <taxon>Bacteria</taxon>
        <taxon>Pseudomonadati</taxon>
        <taxon>Pseudomonadota</taxon>
        <taxon>Alphaproteobacteria</taxon>
        <taxon>Sphingomonadales</taxon>
        <taxon>Sphingomonadaceae</taxon>
        <taxon>Sphingomonas</taxon>
    </lineage>
</organism>
<dbReference type="RefSeq" id="WP_345862206.1">
    <property type="nucleotide sequence ID" value="NZ_JBDIMF010000001.1"/>
</dbReference>
<dbReference type="EMBL" id="JBDIMF010000001">
    <property type="protein sequence ID" value="MEN2784817.1"/>
    <property type="molecule type" value="Genomic_DNA"/>
</dbReference>
<sequence>MKDIDEVSGDVIDVALRLHRELGPGLMESVYEALLAARLIKMGYAVARQQPISIDFDGMHFEGAFKIDLLVDGRLIVELKSIERLLPVHAKQLLTYLRLTHQPVGLLINFGGDTLKEGIRRLVNNHVSASSAPLREPINRRD</sequence>
<dbReference type="InterPro" id="IPR026350">
    <property type="entry name" value="GxxExxY"/>
</dbReference>
<reference evidence="1 2" key="1">
    <citation type="submission" date="2024-05" db="EMBL/GenBank/DDBJ databases">
        <authorList>
            <person name="Liu Q."/>
            <person name="Xin Y.-H."/>
        </authorList>
    </citation>
    <scope>NUCLEOTIDE SEQUENCE [LARGE SCALE GENOMIC DNA]</scope>
    <source>
        <strain evidence="1 2">CGMCC 1.15349</strain>
    </source>
</reference>
<name>A0ABU9XMN0_9SPHN</name>
<protein>
    <submittedName>
        <fullName evidence="1">GxxExxY protein</fullName>
    </submittedName>
</protein>
<evidence type="ECO:0000313" key="2">
    <source>
        <dbReference type="Proteomes" id="UP001404104"/>
    </source>
</evidence>
<dbReference type="NCBIfam" id="TIGR04256">
    <property type="entry name" value="GxxExxY"/>
    <property type="match status" value="1"/>
</dbReference>
<proteinExistence type="predicted"/>
<accession>A0ABU9XMN0</accession>
<dbReference type="Proteomes" id="UP001404104">
    <property type="component" value="Unassembled WGS sequence"/>
</dbReference>